<dbReference type="Pfam" id="PF13560">
    <property type="entry name" value="HTH_31"/>
    <property type="match status" value="1"/>
</dbReference>
<dbReference type="CDD" id="cd00093">
    <property type="entry name" value="HTH_XRE"/>
    <property type="match status" value="1"/>
</dbReference>
<name>A0A2V4P0C8_9ACTN</name>
<dbReference type="SMART" id="SM00530">
    <property type="entry name" value="HTH_XRE"/>
    <property type="match status" value="1"/>
</dbReference>
<accession>A0A2V4P0C8</accession>
<evidence type="ECO:0000313" key="2">
    <source>
        <dbReference type="EMBL" id="PYC73570.1"/>
    </source>
</evidence>
<dbReference type="GO" id="GO:0003677">
    <property type="term" value="F:DNA binding"/>
    <property type="evidence" value="ECO:0007669"/>
    <property type="project" value="InterPro"/>
</dbReference>
<dbReference type="AlphaFoldDB" id="A0A2V4P0C8"/>
<dbReference type="InterPro" id="IPR010982">
    <property type="entry name" value="Lambda_DNA-bd_dom_sf"/>
</dbReference>
<evidence type="ECO:0000259" key="1">
    <source>
        <dbReference type="PROSITE" id="PS50943"/>
    </source>
</evidence>
<dbReference type="Gene3D" id="1.10.260.40">
    <property type="entry name" value="lambda repressor-like DNA-binding domains"/>
    <property type="match status" value="1"/>
</dbReference>
<feature type="domain" description="HTH cro/C1-type" evidence="1">
    <location>
        <begin position="22"/>
        <end position="60"/>
    </location>
</feature>
<keyword evidence="3" id="KW-1185">Reference proteome</keyword>
<sequence>MLMNRRTVDPSSSVLAAWAVLLRQARATRGLTQVELGVLINYSGAYISSVELAKRPPSPKFRRLVDEKLKTGGMLELMWRQLQLNSFIEGFSEFIGKEAEAVAIRLVEFRMIPGMFQAEEYAVAWESGNVRRGRATQVQANERVKMLLTRQRCLARTRPPTVQAVLDESCLHRSIGGPEVMLRQLQKLEDLAERPNAVIQIAPYSLGAEHPFAHSIVLLTTPNRTMLGYTESAKRGYLERDPETVATWAGDYDRLQVEALSRAASLEAVRGARREFERSCRTTLI</sequence>
<dbReference type="Pfam" id="PF19054">
    <property type="entry name" value="DUF5753"/>
    <property type="match status" value="1"/>
</dbReference>
<organism evidence="2 3">
    <name type="scientific">Streptomyces tateyamensis</name>
    <dbReference type="NCBI Taxonomy" id="565073"/>
    <lineage>
        <taxon>Bacteria</taxon>
        <taxon>Bacillati</taxon>
        <taxon>Actinomycetota</taxon>
        <taxon>Actinomycetes</taxon>
        <taxon>Kitasatosporales</taxon>
        <taxon>Streptomycetaceae</taxon>
        <taxon>Streptomyces</taxon>
    </lineage>
</organism>
<gene>
    <name evidence="2" type="ORF">C7C46_25155</name>
</gene>
<dbReference type="Proteomes" id="UP000248039">
    <property type="component" value="Unassembled WGS sequence"/>
</dbReference>
<reference evidence="2 3" key="1">
    <citation type="submission" date="2018-03" db="EMBL/GenBank/DDBJ databases">
        <title>Bioinformatic expansion and discovery of thiopeptide antibiotics.</title>
        <authorList>
            <person name="Schwalen C.J."/>
            <person name="Hudson G.A."/>
            <person name="Mitchell D.A."/>
        </authorList>
    </citation>
    <scope>NUCLEOTIDE SEQUENCE [LARGE SCALE GENOMIC DNA]</scope>
    <source>
        <strain evidence="2 3">ATCC 21389</strain>
    </source>
</reference>
<comment type="caution">
    <text evidence="2">The sequence shown here is derived from an EMBL/GenBank/DDBJ whole genome shotgun (WGS) entry which is preliminary data.</text>
</comment>
<proteinExistence type="predicted"/>
<evidence type="ECO:0000313" key="3">
    <source>
        <dbReference type="Proteomes" id="UP000248039"/>
    </source>
</evidence>
<dbReference type="PROSITE" id="PS50943">
    <property type="entry name" value="HTH_CROC1"/>
    <property type="match status" value="1"/>
</dbReference>
<dbReference type="InterPro" id="IPR043917">
    <property type="entry name" value="DUF5753"/>
</dbReference>
<protein>
    <recommendedName>
        <fullName evidence="1">HTH cro/C1-type domain-containing protein</fullName>
    </recommendedName>
</protein>
<dbReference type="InterPro" id="IPR001387">
    <property type="entry name" value="Cro/C1-type_HTH"/>
</dbReference>
<dbReference type="SUPFAM" id="SSF47413">
    <property type="entry name" value="lambda repressor-like DNA-binding domains"/>
    <property type="match status" value="1"/>
</dbReference>
<dbReference type="EMBL" id="PYBW01000099">
    <property type="protein sequence ID" value="PYC73570.1"/>
    <property type="molecule type" value="Genomic_DNA"/>
</dbReference>